<dbReference type="AlphaFoldDB" id="A0A269XS40"/>
<dbReference type="GO" id="GO:0003676">
    <property type="term" value="F:nucleic acid binding"/>
    <property type="evidence" value="ECO:0007669"/>
    <property type="project" value="InterPro"/>
</dbReference>
<evidence type="ECO:0000313" key="3">
    <source>
        <dbReference type="EMBL" id="PAK76124.1"/>
    </source>
</evidence>
<dbReference type="SUPFAM" id="SSF53098">
    <property type="entry name" value="Ribonuclease H-like"/>
    <property type="match status" value="1"/>
</dbReference>
<dbReference type="PROSITE" id="PS50994">
    <property type="entry name" value="INTEGRASE"/>
    <property type="match status" value="1"/>
</dbReference>
<dbReference type="PANTHER" id="PTHR10948">
    <property type="entry name" value="TRANSPOSASE"/>
    <property type="match status" value="1"/>
</dbReference>
<evidence type="ECO:0000256" key="1">
    <source>
        <dbReference type="ARBA" id="ARBA00023172"/>
    </source>
</evidence>
<dbReference type="InterPro" id="IPR012337">
    <property type="entry name" value="RNaseH-like_sf"/>
</dbReference>
<dbReference type="PANTHER" id="PTHR10948:SF23">
    <property type="entry name" value="TRANSPOSASE INSI FOR INSERTION SEQUENCE ELEMENT IS30A-RELATED"/>
    <property type="match status" value="1"/>
</dbReference>
<dbReference type="GO" id="GO:0015074">
    <property type="term" value="P:DNA integration"/>
    <property type="evidence" value="ECO:0007669"/>
    <property type="project" value="InterPro"/>
</dbReference>
<dbReference type="Gene3D" id="3.30.420.10">
    <property type="entry name" value="Ribonuclease H-like superfamily/Ribonuclease H"/>
    <property type="match status" value="1"/>
</dbReference>
<comment type="caution">
    <text evidence="3">The sequence shown here is derived from an EMBL/GenBank/DDBJ whole genome shotgun (WGS) entry which is preliminary data.</text>
</comment>
<organism evidence="3 4">
    <name type="scientific">Lentilactobacillus parakefiri</name>
    <dbReference type="NCBI Taxonomy" id="152332"/>
    <lineage>
        <taxon>Bacteria</taxon>
        <taxon>Bacillati</taxon>
        <taxon>Bacillota</taxon>
        <taxon>Bacilli</taxon>
        <taxon>Lactobacillales</taxon>
        <taxon>Lactobacillaceae</taxon>
        <taxon>Lentilactobacillus</taxon>
    </lineage>
</organism>
<protein>
    <submittedName>
        <fullName evidence="3">IS30 family transposase</fullName>
    </submittedName>
</protein>
<dbReference type="InterPro" id="IPR053392">
    <property type="entry name" value="Transposase_IS30-like"/>
</dbReference>
<evidence type="ECO:0000259" key="2">
    <source>
        <dbReference type="PROSITE" id="PS50994"/>
    </source>
</evidence>
<dbReference type="GO" id="GO:0004803">
    <property type="term" value="F:transposase activity"/>
    <property type="evidence" value="ECO:0007669"/>
    <property type="project" value="TreeGrafter"/>
</dbReference>
<proteinExistence type="predicted"/>
<dbReference type="Proteomes" id="UP000216802">
    <property type="component" value="Unassembled WGS sequence"/>
</dbReference>
<keyword evidence="1" id="KW-0233">DNA recombination</keyword>
<feature type="domain" description="Integrase catalytic" evidence="2">
    <location>
        <begin position="141"/>
        <end position="304"/>
    </location>
</feature>
<dbReference type="InterPro" id="IPR025246">
    <property type="entry name" value="IS30-like_HTH"/>
</dbReference>
<name>A0A269XS40_9LACO</name>
<dbReference type="InterPro" id="IPR051917">
    <property type="entry name" value="Transposase-Integrase"/>
</dbReference>
<dbReference type="Pfam" id="PF00665">
    <property type="entry name" value="rve"/>
    <property type="match status" value="1"/>
</dbReference>
<accession>A0A269XS40</accession>
<dbReference type="InterPro" id="IPR036397">
    <property type="entry name" value="RNaseH_sf"/>
</dbReference>
<dbReference type="NCBIfam" id="NF033563">
    <property type="entry name" value="transpos_IS30"/>
    <property type="match status" value="1"/>
</dbReference>
<dbReference type="GO" id="GO:0005829">
    <property type="term" value="C:cytosol"/>
    <property type="evidence" value="ECO:0007669"/>
    <property type="project" value="TreeGrafter"/>
</dbReference>
<dbReference type="InterPro" id="IPR001584">
    <property type="entry name" value="Integrase_cat-core"/>
</dbReference>
<reference evidence="3 4" key="1">
    <citation type="submission" date="2017-04" db="EMBL/GenBank/DDBJ databases">
        <title>Kefir bacterial isolates.</title>
        <authorList>
            <person name="Kim Y."/>
            <person name="Blasche S."/>
            <person name="Patil K.R."/>
        </authorList>
    </citation>
    <scope>NUCLEOTIDE SEQUENCE [LARGE SCALE GENOMIC DNA]</scope>
    <source>
        <strain evidence="3 4">OG2</strain>
    </source>
</reference>
<evidence type="ECO:0000313" key="4">
    <source>
        <dbReference type="Proteomes" id="UP000216802"/>
    </source>
</evidence>
<dbReference type="GO" id="GO:0006310">
    <property type="term" value="P:DNA recombination"/>
    <property type="evidence" value="ECO:0007669"/>
    <property type="project" value="UniProtKB-KW"/>
</dbReference>
<dbReference type="Pfam" id="PF13936">
    <property type="entry name" value="HTH_38"/>
    <property type="match status" value="1"/>
</dbReference>
<dbReference type="EMBL" id="NCXI01000172">
    <property type="protein sequence ID" value="PAK76124.1"/>
    <property type="molecule type" value="Genomic_DNA"/>
</dbReference>
<dbReference type="GO" id="GO:0032196">
    <property type="term" value="P:transposition"/>
    <property type="evidence" value="ECO:0007669"/>
    <property type="project" value="TreeGrafter"/>
</dbReference>
<gene>
    <name evidence="3" type="ORF">B8W98_11680</name>
</gene>
<dbReference type="RefSeq" id="WP_095355252.1">
    <property type="nucleotide sequence ID" value="NZ_NCXI01000172.1"/>
</dbReference>
<sequence>MSSITYSERIKIETFCELGLSNIQMSDRLKRSPATISYELARCEPYQAEVAQTDAEYKRSRCGRKTKLNDKLRQIILNHLRLSWSPEMIAHEFKLATKSIYNWLNQGKIEFSLNDLPEHGVRQRRNLDQRSKYNQSLGRSIEQRPIMVNRRNRIGDFELDTIVGPRGHSKAVLLTLIDRKSRFLWAYRLKNRTAVTVNEALNKFLATFNGPVHSFTVDRGTEFSGLVSLEAQYGIKTYYCHAYTPAERGSNERFNRNLRYFYPKGTYFEHISAQGLKTTLLEINQRPLKILDWQTPYQVMLTNLSKNSD</sequence>